<dbReference type="SMART" id="SM00062">
    <property type="entry name" value="PBPb"/>
    <property type="match status" value="1"/>
</dbReference>
<proteinExistence type="predicted"/>
<dbReference type="PANTHER" id="PTHR35936:SF17">
    <property type="entry name" value="ARGININE-BINDING EXTRACELLULAR PROTEIN ARTP"/>
    <property type="match status" value="1"/>
</dbReference>
<evidence type="ECO:0000259" key="3">
    <source>
        <dbReference type="SMART" id="SM00062"/>
    </source>
</evidence>
<evidence type="ECO:0000313" key="5">
    <source>
        <dbReference type="Proteomes" id="UP000190959"/>
    </source>
</evidence>
<organism evidence="4 5">
    <name type="scientific">Clostridium beijerinckii</name>
    <name type="common">Clostridium MP</name>
    <dbReference type="NCBI Taxonomy" id="1520"/>
    <lineage>
        <taxon>Bacteria</taxon>
        <taxon>Bacillati</taxon>
        <taxon>Bacillota</taxon>
        <taxon>Clostridia</taxon>
        <taxon>Eubacteriales</taxon>
        <taxon>Clostridiaceae</taxon>
        <taxon>Clostridium</taxon>
    </lineage>
</organism>
<dbReference type="InterPro" id="IPR001638">
    <property type="entry name" value="Solute-binding_3/MltF_N"/>
</dbReference>
<dbReference type="AlphaFoldDB" id="A0A1S9N2T1"/>
<dbReference type="CDD" id="cd13530">
    <property type="entry name" value="PBP2_peptides_like"/>
    <property type="match status" value="1"/>
</dbReference>
<feature type="transmembrane region" description="Helical" evidence="2">
    <location>
        <begin position="5"/>
        <end position="23"/>
    </location>
</feature>
<dbReference type="Pfam" id="PF00497">
    <property type="entry name" value="SBP_bac_3"/>
    <property type="match status" value="1"/>
</dbReference>
<keyword evidence="2" id="KW-1133">Transmembrane helix</keyword>
<gene>
    <name evidence="4" type="ORF">CBEIBR21_19700</name>
</gene>
<name>A0A1S9N2T1_CLOBE</name>
<dbReference type="RefSeq" id="WP_078116794.1">
    <property type="nucleotide sequence ID" value="NZ_CP144906.1"/>
</dbReference>
<reference evidence="4 5" key="1">
    <citation type="submission" date="2017-02" db="EMBL/GenBank/DDBJ databases">
        <title>Genome sequence of Clostridium beijerinckii Br21.</title>
        <authorList>
            <person name="Fonseca B.C."/>
            <person name="Guazzaroni M.E."/>
            <person name="Riano-Pachon D.M."/>
            <person name="Reginatto V."/>
        </authorList>
    </citation>
    <scope>NUCLEOTIDE SEQUENCE [LARGE SCALE GENOMIC DNA]</scope>
    <source>
        <strain evidence="4 5">Br21</strain>
    </source>
</reference>
<dbReference type="Proteomes" id="UP000190959">
    <property type="component" value="Unassembled WGS sequence"/>
</dbReference>
<feature type="domain" description="Solute-binding protein family 3/N-terminal" evidence="3">
    <location>
        <begin position="47"/>
        <end position="274"/>
    </location>
</feature>
<comment type="caution">
    <text evidence="4">The sequence shown here is derived from an EMBL/GenBank/DDBJ whole genome shotgun (WGS) entry which is preliminary data.</text>
</comment>
<evidence type="ECO:0000313" key="4">
    <source>
        <dbReference type="EMBL" id="OOP71819.1"/>
    </source>
</evidence>
<keyword evidence="2" id="KW-0472">Membrane</keyword>
<sequence>MKKIFTSIVIINIIGIIIGLMIAPRETILADSSIEKDRLEMIKEKGIIAIAAPSKEIPFFWINQETNEMSGIDADIINEITRRLGVNKVEIKEVTFANLLDKFNGDDSIDIAVGGIFITPESENLAAFTQPLYKESETVIVPRFSKINFMSDLKNAVVGVEKGTIFEDLAKKWKENSLIKDVLSLDSTTDLFNAINNGKIDAGLADSIIINYYIKEKNPLLRQLKGYTPELQGVMGIAVKKDDVSLLNALDKAINDMKADGALYSILVKNGLDKNNMINN</sequence>
<evidence type="ECO:0000256" key="2">
    <source>
        <dbReference type="SAM" id="Phobius"/>
    </source>
</evidence>
<dbReference type="EMBL" id="MWMH01000007">
    <property type="protein sequence ID" value="OOP71819.1"/>
    <property type="molecule type" value="Genomic_DNA"/>
</dbReference>
<keyword evidence="2" id="KW-0812">Transmembrane</keyword>
<dbReference type="PANTHER" id="PTHR35936">
    <property type="entry name" value="MEMBRANE-BOUND LYTIC MUREIN TRANSGLYCOSYLASE F"/>
    <property type="match status" value="1"/>
</dbReference>
<dbReference type="Gene3D" id="3.40.190.10">
    <property type="entry name" value="Periplasmic binding protein-like II"/>
    <property type="match status" value="2"/>
</dbReference>
<protein>
    <submittedName>
        <fullName evidence="4">Amino acid ABC transporter substrate-binding protein</fullName>
    </submittedName>
</protein>
<keyword evidence="1" id="KW-0732">Signal</keyword>
<dbReference type="SUPFAM" id="SSF53850">
    <property type="entry name" value="Periplasmic binding protein-like II"/>
    <property type="match status" value="1"/>
</dbReference>
<evidence type="ECO:0000256" key="1">
    <source>
        <dbReference type="ARBA" id="ARBA00022729"/>
    </source>
</evidence>
<accession>A0A1S9N2T1</accession>